<dbReference type="InterPro" id="IPR029033">
    <property type="entry name" value="His_PPase_superfam"/>
</dbReference>
<feature type="region of interest" description="Disordered" evidence="1">
    <location>
        <begin position="149"/>
        <end position="172"/>
    </location>
</feature>
<dbReference type="SMART" id="SM00855">
    <property type="entry name" value="PGAM"/>
    <property type="match status" value="1"/>
</dbReference>
<dbReference type="EMBL" id="JAQQPM010000003">
    <property type="protein sequence ID" value="KAK2070176.1"/>
    <property type="molecule type" value="Genomic_DNA"/>
</dbReference>
<dbReference type="AlphaFoldDB" id="A0AAD9I2Y1"/>
<protein>
    <submittedName>
        <fullName evidence="2">Uncharacterized protein</fullName>
    </submittedName>
</protein>
<gene>
    <name evidence="2" type="ORF">P8C59_004694</name>
</gene>
<evidence type="ECO:0000256" key="1">
    <source>
        <dbReference type="SAM" id="MobiDB-lite"/>
    </source>
</evidence>
<organism evidence="2 3">
    <name type="scientific">Phyllachora maydis</name>
    <dbReference type="NCBI Taxonomy" id="1825666"/>
    <lineage>
        <taxon>Eukaryota</taxon>
        <taxon>Fungi</taxon>
        <taxon>Dikarya</taxon>
        <taxon>Ascomycota</taxon>
        <taxon>Pezizomycotina</taxon>
        <taxon>Sordariomycetes</taxon>
        <taxon>Sordariomycetidae</taxon>
        <taxon>Phyllachorales</taxon>
        <taxon>Phyllachoraceae</taxon>
        <taxon>Phyllachora</taxon>
    </lineage>
</organism>
<feature type="compositionally biased region" description="Acidic residues" evidence="1">
    <location>
        <begin position="44"/>
        <end position="64"/>
    </location>
</feature>
<dbReference type="Pfam" id="PF00300">
    <property type="entry name" value="His_Phos_1"/>
    <property type="match status" value="1"/>
</dbReference>
<evidence type="ECO:0000313" key="3">
    <source>
        <dbReference type="Proteomes" id="UP001217918"/>
    </source>
</evidence>
<dbReference type="PANTHER" id="PTHR42084">
    <property type="entry name" value="YALI0E26631P"/>
    <property type="match status" value="1"/>
</dbReference>
<reference evidence="2" key="1">
    <citation type="journal article" date="2023" name="Mol. Plant Microbe Interact.">
        <title>Elucidating the Obligate Nature and Biological Capacity of an Invasive Fungal Corn Pathogen.</title>
        <authorList>
            <person name="MacCready J.S."/>
            <person name="Roggenkamp E.M."/>
            <person name="Gdanetz K."/>
            <person name="Chilvers M.I."/>
        </authorList>
    </citation>
    <scope>NUCLEOTIDE SEQUENCE</scope>
    <source>
        <strain evidence="2">PM02</strain>
    </source>
</reference>
<feature type="compositionally biased region" description="Polar residues" evidence="1">
    <location>
        <begin position="964"/>
        <end position="974"/>
    </location>
</feature>
<dbReference type="Proteomes" id="UP001217918">
    <property type="component" value="Unassembled WGS sequence"/>
</dbReference>
<keyword evidence="3" id="KW-1185">Reference proteome</keyword>
<evidence type="ECO:0000313" key="2">
    <source>
        <dbReference type="EMBL" id="KAK2070176.1"/>
    </source>
</evidence>
<accession>A0AAD9I2Y1</accession>
<comment type="caution">
    <text evidence="2">The sequence shown here is derived from an EMBL/GenBank/DDBJ whole genome shotgun (WGS) entry which is preliminary data.</text>
</comment>
<proteinExistence type="predicted"/>
<dbReference type="CDD" id="cd07067">
    <property type="entry name" value="HP_PGM_like"/>
    <property type="match status" value="1"/>
</dbReference>
<feature type="region of interest" description="Disordered" evidence="1">
    <location>
        <begin position="954"/>
        <end position="974"/>
    </location>
</feature>
<feature type="region of interest" description="Disordered" evidence="1">
    <location>
        <begin position="19"/>
        <end position="77"/>
    </location>
</feature>
<dbReference type="SUPFAM" id="SSF53254">
    <property type="entry name" value="Phosphoglycerate mutase-like"/>
    <property type="match status" value="1"/>
</dbReference>
<feature type="compositionally biased region" description="Basic and acidic residues" evidence="1">
    <location>
        <begin position="954"/>
        <end position="963"/>
    </location>
</feature>
<sequence length="974" mass="106232">MLRAPTLDLISNNLIDVAAVGGSQKPGPDQKKPRAKKPNPDVLFDADDFDGDDEGQVDDDDDFGTFESGTLQPADPCDDLSKLVLDAEAVTKQGQNPPPAQLLSTPGWQDCAVADDWAEFELASANEIKSSLSAPGWDWKEWDDVEVPASTAVSTREKQGRDTGGPPPTNIPPPSILLSIFPDLINSVDDALFQPIRGHEAALKGKILSDAATVTFLRGYLALATVAARIVTGRKLRWHRDKFLAQGMSISAAGSKGGMKLAGIDKAQSIREDREVADVVAAFRDKVGRLRGAVAAANAAVTDGSRPLRLPEIGEAVSVQTVQKAASAPNPCVVCGLKREERVPKVDFDVEDSFGEWWVDFWVEDAGMMLEVIYITRHGFRSNWLVDSTTGSYHAAVKSPTGIAADPALTAHGIGQAKQLAAHLVTLDPPIGRVYSSPYYRCLQTVEPFVRLATTSAAVRDPLLVRCETGIAEWYGTAPFEHPTPAPLETLGSLFPGLLDPSYQPALVPRRRGESIDQLHARAARAVRAIIEQCDRDGVRAVLLCSHAATLIALGRVLTGSMPDHVGEGDFNAFTCGLSVFRRRHDVAATANADGQNGQDGLRPRGGWDCVLNSDCSFLVGGEERGWRFSGDEAFQDASNPDAGLALGVIVEGRGTRQANVTMQGRRKRHCAVQQKLGPAVSCMVETHVVCPSSAQSEGSPAMKRPQDLVVVPKSPPDLRTTNTCSRPLPQTHICPPFQHRVFSSVSTHASLKTEYSRTVLAPRKACRRRESKKPVVAHGRKKRAPARSDAKRCNIAYTEEQRSFMSYRRLRTDVPNSWNVVKQDFKKQFPGGPQRSVSGLESMFYRINYNDVPVMTQDDLLVLNDASPDKMKCVFDGVEYEIPFLRYKGAAGQVRKGAGSVSFVLRHPEKIVAQDYAWVTAEDKARAQDLYRRRREQIWAWLCAKSPAERRALRTSSAHEDQPPSSTVSACVA</sequence>
<feature type="region of interest" description="Disordered" evidence="1">
    <location>
        <begin position="769"/>
        <end position="789"/>
    </location>
</feature>
<dbReference type="Gene3D" id="3.40.50.1240">
    <property type="entry name" value="Phosphoglycerate mutase-like"/>
    <property type="match status" value="1"/>
</dbReference>
<dbReference type="PANTHER" id="PTHR42084:SF1">
    <property type="entry name" value="SERINE_THREONINE-PROTEIN KINASE PPK6"/>
    <property type="match status" value="1"/>
</dbReference>
<name>A0AAD9I2Y1_9PEZI</name>
<dbReference type="InterPro" id="IPR013078">
    <property type="entry name" value="His_Pase_superF_clade-1"/>
</dbReference>